<feature type="compositionally biased region" description="Polar residues" evidence="1">
    <location>
        <begin position="36"/>
        <end position="45"/>
    </location>
</feature>
<feature type="region of interest" description="Disordered" evidence="1">
    <location>
        <begin position="1"/>
        <end position="75"/>
    </location>
</feature>
<dbReference type="AlphaFoldDB" id="A0A9P3CRV0"/>
<dbReference type="OrthoDB" id="3902208at2759"/>
<evidence type="ECO:0000256" key="1">
    <source>
        <dbReference type="SAM" id="MobiDB-lite"/>
    </source>
</evidence>
<gene>
    <name evidence="2" type="ORF">CKM354_001120500</name>
</gene>
<organism evidence="2 3">
    <name type="scientific">Cercospora kikuchii</name>
    <dbReference type="NCBI Taxonomy" id="84275"/>
    <lineage>
        <taxon>Eukaryota</taxon>
        <taxon>Fungi</taxon>
        <taxon>Dikarya</taxon>
        <taxon>Ascomycota</taxon>
        <taxon>Pezizomycotina</taxon>
        <taxon>Dothideomycetes</taxon>
        <taxon>Dothideomycetidae</taxon>
        <taxon>Mycosphaerellales</taxon>
        <taxon>Mycosphaerellaceae</taxon>
        <taxon>Cercospora</taxon>
    </lineage>
</organism>
<feature type="region of interest" description="Disordered" evidence="1">
    <location>
        <begin position="111"/>
        <end position="155"/>
    </location>
</feature>
<dbReference type="Proteomes" id="UP000825890">
    <property type="component" value="Unassembled WGS sequence"/>
</dbReference>
<name>A0A9P3CRV0_9PEZI</name>
<dbReference type="GeneID" id="68296780"/>
<evidence type="ECO:0000313" key="3">
    <source>
        <dbReference type="Proteomes" id="UP000825890"/>
    </source>
</evidence>
<protein>
    <submittedName>
        <fullName evidence="2">Uncharacterized protein</fullName>
    </submittedName>
</protein>
<dbReference type="RefSeq" id="XP_044662619.1">
    <property type="nucleotide sequence ID" value="XM_044806684.1"/>
</dbReference>
<feature type="compositionally biased region" description="Low complexity" evidence="1">
    <location>
        <begin position="22"/>
        <end position="34"/>
    </location>
</feature>
<accession>A0A9P3CRV0</accession>
<comment type="caution">
    <text evidence="2">The sequence shown here is derived from an EMBL/GenBank/DDBJ whole genome shotgun (WGS) entry which is preliminary data.</text>
</comment>
<keyword evidence="3" id="KW-1185">Reference proteome</keyword>
<feature type="compositionally biased region" description="Basic and acidic residues" evidence="1">
    <location>
        <begin position="111"/>
        <end position="134"/>
    </location>
</feature>
<feature type="compositionally biased region" description="Basic and acidic residues" evidence="1">
    <location>
        <begin position="1"/>
        <end position="19"/>
    </location>
</feature>
<sequence length="155" mass="16697">MSETETENRSSEQESKNEQEQENQQQNSETSDQQKSQDQNTSNTKGMDKLLNKVPNMSPEGPLGTQTKGPLSAVGDPLGQVLNYSLKPLGHVTGAIGNPHGEALERVQRVAQHEGIADGEPKYLPDRDNGKPDAELPGGERIGGKEQTGENPLGL</sequence>
<proteinExistence type="predicted"/>
<dbReference type="EMBL" id="BOLY01000007">
    <property type="protein sequence ID" value="GIZ48132.1"/>
    <property type="molecule type" value="Genomic_DNA"/>
</dbReference>
<reference evidence="2 3" key="1">
    <citation type="submission" date="2021-01" db="EMBL/GenBank/DDBJ databases">
        <title>Cercospora kikuchii MAFF 305040 whole genome shotgun sequence.</title>
        <authorList>
            <person name="Kashiwa T."/>
            <person name="Suzuki T."/>
        </authorList>
    </citation>
    <scope>NUCLEOTIDE SEQUENCE [LARGE SCALE GENOMIC DNA]</scope>
    <source>
        <strain evidence="2 3">MAFF 305040</strain>
    </source>
</reference>
<evidence type="ECO:0000313" key="2">
    <source>
        <dbReference type="EMBL" id="GIZ48132.1"/>
    </source>
</evidence>